<dbReference type="InterPro" id="IPR002372">
    <property type="entry name" value="PQQ_rpt_dom"/>
</dbReference>
<evidence type="ECO:0000313" key="3">
    <source>
        <dbReference type="Proteomes" id="UP001254813"/>
    </source>
</evidence>
<dbReference type="PROSITE" id="PS51318">
    <property type="entry name" value="TAT"/>
    <property type="match status" value="1"/>
</dbReference>
<proteinExistence type="predicted"/>
<dbReference type="PANTHER" id="PTHR34512:SF30">
    <property type="entry name" value="OUTER MEMBRANE PROTEIN ASSEMBLY FACTOR BAMB"/>
    <property type="match status" value="1"/>
</dbReference>
<comment type="caution">
    <text evidence="2">The sequence shown here is derived from an EMBL/GenBank/DDBJ whole genome shotgun (WGS) entry which is preliminary data.</text>
</comment>
<dbReference type="Gene3D" id="2.130.10.10">
    <property type="entry name" value="YVTN repeat-like/Quinoprotein amine dehydrogenase"/>
    <property type="match status" value="2"/>
</dbReference>
<name>A0ABU2G2I0_9EURY</name>
<organism evidence="2 3">
    <name type="scientific">Halogeometricum luteum</name>
    <dbReference type="NCBI Taxonomy" id="2950537"/>
    <lineage>
        <taxon>Archaea</taxon>
        <taxon>Methanobacteriati</taxon>
        <taxon>Methanobacteriota</taxon>
        <taxon>Stenosarchaea group</taxon>
        <taxon>Halobacteria</taxon>
        <taxon>Halobacteriales</taxon>
        <taxon>Haloferacaceae</taxon>
        <taxon>Halogeometricum</taxon>
    </lineage>
</organism>
<accession>A0ABU2G2I0</accession>
<sequence length="374" mass="39225">MPSRRSFLATGGTLAAGAFAGCIDSLLAQSPAGTQWSASVPAPTSLSPPVTTNGLLAVGGYRDGRLENGRLTVFDAASGTRRWEVDLGRMTGLTAANGRVYVGEKGGPRGARARIRAFDAASGEQLWTRGVSNLASALTVANDTLYAANGSLVALETSDGTRRWERTSVDGLDFTVVVAPEDQLAADEAAVYFGDRGGIVALAHGDGAPRWVARPDDWSTATVGPLPVGGRVYVGAEGTVASLDRTTGDLQWRTSFGSDARVQGFHRAGSSLLVAEATTNPPSGTFGTLYELSVDDGAERYETRFDAPVTQTASTEGLFVVGVDTGSLTWFRNISFVEESETTLPTERYVLGAGEERVFAQSTDGTLYALSQPP</sequence>
<dbReference type="InterPro" id="IPR006311">
    <property type="entry name" value="TAT_signal"/>
</dbReference>
<dbReference type="Pfam" id="PF13360">
    <property type="entry name" value="PQQ_2"/>
    <property type="match status" value="2"/>
</dbReference>
<dbReference type="PROSITE" id="PS51257">
    <property type="entry name" value="PROKAR_LIPOPROTEIN"/>
    <property type="match status" value="1"/>
</dbReference>
<gene>
    <name evidence="2" type="ORF">NDI79_12470</name>
</gene>
<dbReference type="InterPro" id="IPR018391">
    <property type="entry name" value="PQQ_b-propeller_rpt"/>
</dbReference>
<evidence type="ECO:0000313" key="2">
    <source>
        <dbReference type="EMBL" id="MDS0294986.1"/>
    </source>
</evidence>
<reference evidence="2 3" key="1">
    <citation type="submission" date="2022-06" db="EMBL/GenBank/DDBJ databases">
        <title>Halogeometricum sp. a new haloarchaeum isolate from saline soil.</title>
        <authorList>
            <person name="Strakova D."/>
            <person name="Galisteo C."/>
            <person name="Sanchez-Porro C."/>
            <person name="Ventosa A."/>
        </authorList>
    </citation>
    <scope>NUCLEOTIDE SEQUENCE [LARGE SCALE GENOMIC DNA]</scope>
    <source>
        <strain evidence="3">S3BR25-2</strain>
    </source>
</reference>
<dbReference type="InterPro" id="IPR011047">
    <property type="entry name" value="Quinoprotein_ADH-like_sf"/>
</dbReference>
<dbReference type="SMART" id="SM00564">
    <property type="entry name" value="PQQ"/>
    <property type="match status" value="4"/>
</dbReference>
<feature type="domain" description="Pyrrolo-quinoline quinone repeat" evidence="1">
    <location>
        <begin position="237"/>
        <end position="370"/>
    </location>
</feature>
<dbReference type="InterPro" id="IPR015943">
    <property type="entry name" value="WD40/YVTN_repeat-like_dom_sf"/>
</dbReference>
<dbReference type="SUPFAM" id="SSF50998">
    <property type="entry name" value="Quinoprotein alcohol dehydrogenase-like"/>
    <property type="match status" value="1"/>
</dbReference>
<dbReference type="EMBL" id="JAMQOQ010000003">
    <property type="protein sequence ID" value="MDS0294986.1"/>
    <property type="molecule type" value="Genomic_DNA"/>
</dbReference>
<dbReference type="PANTHER" id="PTHR34512">
    <property type="entry name" value="CELL SURFACE PROTEIN"/>
    <property type="match status" value="1"/>
</dbReference>
<evidence type="ECO:0000259" key="1">
    <source>
        <dbReference type="Pfam" id="PF13360"/>
    </source>
</evidence>
<protein>
    <submittedName>
        <fullName evidence="2">PQQ-like beta-propeller repeat protein</fullName>
    </submittedName>
</protein>
<dbReference type="Proteomes" id="UP001254813">
    <property type="component" value="Unassembled WGS sequence"/>
</dbReference>
<keyword evidence="3" id="KW-1185">Reference proteome</keyword>
<feature type="domain" description="Pyrrolo-quinoline quinone repeat" evidence="1">
    <location>
        <begin position="68"/>
        <end position="213"/>
    </location>
</feature>
<dbReference type="RefSeq" id="WP_310928831.1">
    <property type="nucleotide sequence ID" value="NZ_JAMQOQ010000003.1"/>
</dbReference>